<dbReference type="SUPFAM" id="SSF48726">
    <property type="entry name" value="Immunoglobulin"/>
    <property type="match status" value="1"/>
</dbReference>
<dbReference type="PANTHER" id="PTHR16675">
    <property type="entry name" value="MHC CLASS I-RELATED"/>
    <property type="match status" value="1"/>
</dbReference>
<dbReference type="Proteomes" id="UP000515129">
    <property type="component" value="Chromosome 25"/>
</dbReference>
<name>A0A6P6JB08_CARAU</name>
<dbReference type="CDD" id="cd21029">
    <property type="entry name" value="IgC1_CD1"/>
    <property type="match status" value="1"/>
</dbReference>
<evidence type="ECO:0000313" key="5">
    <source>
        <dbReference type="Proteomes" id="UP000515129"/>
    </source>
</evidence>
<organism evidence="5 6">
    <name type="scientific">Carassius auratus</name>
    <name type="common">Goldfish</name>
    <dbReference type="NCBI Taxonomy" id="7957"/>
    <lineage>
        <taxon>Eukaryota</taxon>
        <taxon>Metazoa</taxon>
        <taxon>Chordata</taxon>
        <taxon>Craniata</taxon>
        <taxon>Vertebrata</taxon>
        <taxon>Euteleostomi</taxon>
        <taxon>Actinopterygii</taxon>
        <taxon>Neopterygii</taxon>
        <taxon>Teleostei</taxon>
        <taxon>Ostariophysi</taxon>
        <taxon>Cypriniformes</taxon>
        <taxon>Cyprinidae</taxon>
        <taxon>Cyprininae</taxon>
        <taxon>Carassius</taxon>
    </lineage>
</organism>
<dbReference type="InterPro" id="IPR050208">
    <property type="entry name" value="MHC_class-I_related"/>
</dbReference>
<reference evidence="6" key="1">
    <citation type="submission" date="2025-08" db="UniProtKB">
        <authorList>
            <consortium name="RefSeq"/>
        </authorList>
    </citation>
    <scope>IDENTIFICATION</scope>
    <source>
        <strain evidence="6">Wakin</strain>
        <tissue evidence="6">Muscle</tissue>
    </source>
</reference>
<dbReference type="InterPro" id="IPR013783">
    <property type="entry name" value="Ig-like_fold"/>
</dbReference>
<dbReference type="GO" id="GO:0005615">
    <property type="term" value="C:extracellular space"/>
    <property type="evidence" value="ECO:0007669"/>
    <property type="project" value="TreeGrafter"/>
</dbReference>
<evidence type="ECO:0000313" key="6">
    <source>
        <dbReference type="RefSeq" id="XP_026057594.1"/>
    </source>
</evidence>
<sequence>MLDDITVGYYISVTKIYVARGNDTNEDDVIAPNYLKISEVNHKLELSKQLHEKVYYPACIKTLKNYLKKRETQLSRKVKPRARLLQKAKSDSGGSRVSCLATGFYPRHINLTLFRDGQPVSDHEITGGDLLPNDDGTYQMRKSLEIRAEDKHTYTCSVTHLSLDNKLDVTLESEPVESFKSTIFLVLIVLALVLVFGIGVIICKTRNQGRTKNENQ</sequence>
<gene>
    <name evidence="6" type="primary">LOC113042811</name>
</gene>
<keyword evidence="2" id="KW-0393">Immunoglobulin domain</keyword>
<keyword evidence="3" id="KW-0812">Transmembrane</keyword>
<dbReference type="GO" id="GO:0006955">
    <property type="term" value="P:immune response"/>
    <property type="evidence" value="ECO:0007669"/>
    <property type="project" value="TreeGrafter"/>
</dbReference>
<feature type="domain" description="Ig-like" evidence="4">
    <location>
        <begin position="80"/>
        <end position="170"/>
    </location>
</feature>
<dbReference type="SMART" id="SM00407">
    <property type="entry name" value="IGc1"/>
    <property type="match status" value="1"/>
</dbReference>
<dbReference type="PANTHER" id="PTHR16675:SF191">
    <property type="entry name" value="CLASS I HISTOCOMPATIBILITY ANTIGEN, F10 ALPHA CHAIN-LIKE-RELATED"/>
    <property type="match status" value="1"/>
</dbReference>
<evidence type="ECO:0000256" key="2">
    <source>
        <dbReference type="ARBA" id="ARBA00023319"/>
    </source>
</evidence>
<dbReference type="KEGG" id="caua:113042811"/>
<dbReference type="RefSeq" id="XP_026057594.1">
    <property type="nucleotide sequence ID" value="XM_026201809.1"/>
</dbReference>
<dbReference type="AlphaFoldDB" id="A0A6P6JB08"/>
<dbReference type="Gene3D" id="2.60.40.10">
    <property type="entry name" value="Immunoglobulins"/>
    <property type="match status" value="1"/>
</dbReference>
<keyword evidence="3" id="KW-1133">Transmembrane helix</keyword>
<dbReference type="InterPro" id="IPR003597">
    <property type="entry name" value="Ig_C1-set"/>
</dbReference>
<dbReference type="GeneID" id="113042811"/>
<dbReference type="GO" id="GO:0009897">
    <property type="term" value="C:external side of plasma membrane"/>
    <property type="evidence" value="ECO:0007669"/>
    <property type="project" value="TreeGrafter"/>
</dbReference>
<keyword evidence="3" id="KW-0472">Membrane</keyword>
<evidence type="ECO:0000259" key="4">
    <source>
        <dbReference type="PROSITE" id="PS50835"/>
    </source>
</evidence>
<keyword evidence="1" id="KW-0325">Glycoprotein</keyword>
<proteinExistence type="predicted"/>
<keyword evidence="5" id="KW-1185">Reference proteome</keyword>
<dbReference type="InterPro" id="IPR036179">
    <property type="entry name" value="Ig-like_dom_sf"/>
</dbReference>
<dbReference type="PROSITE" id="PS50835">
    <property type="entry name" value="IG_LIKE"/>
    <property type="match status" value="1"/>
</dbReference>
<dbReference type="PROSITE" id="PS00290">
    <property type="entry name" value="IG_MHC"/>
    <property type="match status" value="1"/>
</dbReference>
<dbReference type="Pfam" id="PF07654">
    <property type="entry name" value="C1-set"/>
    <property type="match status" value="1"/>
</dbReference>
<dbReference type="InterPro" id="IPR007110">
    <property type="entry name" value="Ig-like_dom"/>
</dbReference>
<accession>A0A6P6JB08</accession>
<protein>
    <submittedName>
        <fullName evidence="6">Major histocompatibility complex class I-related gene protein-like</fullName>
    </submittedName>
</protein>
<feature type="transmembrane region" description="Helical" evidence="3">
    <location>
        <begin position="183"/>
        <end position="203"/>
    </location>
</feature>
<dbReference type="OrthoDB" id="8936120at2759"/>
<dbReference type="InterPro" id="IPR003006">
    <property type="entry name" value="Ig/MHC_CS"/>
</dbReference>
<evidence type="ECO:0000256" key="1">
    <source>
        <dbReference type="ARBA" id="ARBA00023180"/>
    </source>
</evidence>
<evidence type="ECO:0000256" key="3">
    <source>
        <dbReference type="SAM" id="Phobius"/>
    </source>
</evidence>